<reference evidence="1 2" key="1">
    <citation type="submission" date="2017-11" db="EMBL/GenBank/DDBJ databases">
        <title>De novo assembly and phasing of dikaryotic genomes from two isolates of Puccinia coronata f. sp. avenae, the causal agent of oat crown rust.</title>
        <authorList>
            <person name="Miller M.E."/>
            <person name="Zhang Y."/>
            <person name="Omidvar V."/>
            <person name="Sperschneider J."/>
            <person name="Schwessinger B."/>
            <person name="Raley C."/>
            <person name="Palmer J.M."/>
            <person name="Garnica D."/>
            <person name="Upadhyaya N."/>
            <person name="Rathjen J."/>
            <person name="Taylor J.M."/>
            <person name="Park R.F."/>
            <person name="Dodds P.N."/>
            <person name="Hirsch C.D."/>
            <person name="Kianian S.F."/>
            <person name="Figueroa M."/>
        </authorList>
    </citation>
    <scope>NUCLEOTIDE SEQUENCE [LARGE SCALE GENOMIC DNA]</scope>
    <source>
        <strain evidence="1">12SD80</strain>
    </source>
</reference>
<comment type="caution">
    <text evidence="1">The sequence shown here is derived from an EMBL/GenBank/DDBJ whole genome shotgun (WGS) entry which is preliminary data.</text>
</comment>
<name>A0A2N5T540_9BASI</name>
<dbReference type="EMBL" id="PGCI01000696">
    <property type="protein sequence ID" value="PLW20568.1"/>
    <property type="molecule type" value="Genomic_DNA"/>
</dbReference>
<dbReference type="Proteomes" id="UP000235392">
    <property type="component" value="Unassembled WGS sequence"/>
</dbReference>
<protein>
    <submittedName>
        <fullName evidence="1">Uncharacterized protein</fullName>
    </submittedName>
</protein>
<evidence type="ECO:0000313" key="1">
    <source>
        <dbReference type="EMBL" id="PLW20568.1"/>
    </source>
</evidence>
<dbReference type="AlphaFoldDB" id="A0A2N5T540"/>
<gene>
    <name evidence="1" type="ORF">PCASD_16914</name>
</gene>
<organism evidence="1 2">
    <name type="scientific">Puccinia coronata f. sp. avenae</name>
    <dbReference type="NCBI Taxonomy" id="200324"/>
    <lineage>
        <taxon>Eukaryota</taxon>
        <taxon>Fungi</taxon>
        <taxon>Dikarya</taxon>
        <taxon>Basidiomycota</taxon>
        <taxon>Pucciniomycotina</taxon>
        <taxon>Pucciniomycetes</taxon>
        <taxon>Pucciniales</taxon>
        <taxon>Pucciniaceae</taxon>
        <taxon>Puccinia</taxon>
    </lineage>
</organism>
<evidence type="ECO:0000313" key="2">
    <source>
        <dbReference type="Proteomes" id="UP000235392"/>
    </source>
</evidence>
<accession>A0A2N5T540</accession>
<sequence length="78" mass="8850">MRHPPPSSERVRYAFSISLSGRPRRAILGIASISTYLFLADWCSLDPIRCGHPTVTALRSDDLHRQTRQHQLKLKAPV</sequence>
<proteinExistence type="predicted"/>